<keyword evidence="4" id="KW-1185">Reference proteome</keyword>
<dbReference type="RefSeq" id="WP_213408739.1">
    <property type="nucleotide sequence ID" value="NZ_CP074441.1"/>
</dbReference>
<sequence length="297" mass="32837">MTKTQLRLMAGCVLVLVLLAGGWLWLAFAQMTPGNSDQAFKRVVTTTNAQSEVFDQLGIEQVVGVATPGTNKQVPTRYAELPQVGNHVSPNMEKIGSLKPDAVYVDAALIDDYKKRLTSDGIKVEVLNFKTVANLQDSITKLGDTFGKEQEAVKLNRTLDLKDRKMTKHPKVLLLMGMPGGSFLAGTKYSYVGDLVERAGGEIMTTSDAKSDYVQPNMEQLVHEQPDVIITMAHAMEDSVFASFKETLQSANWQQMRAVKNKHVYQAKEPIFGMTANLNAPQAFKQIQDWLAEVKSK</sequence>
<accession>A0ABT3E276</accession>
<dbReference type="PROSITE" id="PS50983">
    <property type="entry name" value="FE_B12_PBP"/>
    <property type="match status" value="1"/>
</dbReference>
<dbReference type="EMBL" id="JAOZFE010000001">
    <property type="protein sequence ID" value="MCW0952520.1"/>
    <property type="molecule type" value="Genomic_DNA"/>
</dbReference>
<protein>
    <submittedName>
        <fullName evidence="3">ABC transporter substrate-binding protein</fullName>
    </submittedName>
</protein>
<gene>
    <name evidence="3" type="ORF">OIT44_00220</name>
</gene>
<dbReference type="PANTHER" id="PTHR30535:SF36">
    <property type="entry name" value="HIGH-AFFINITY HEME UPTAKE SYSTEM PROTEIN ISDE"/>
    <property type="match status" value="1"/>
</dbReference>
<organism evidence="3 4">
    <name type="scientific">Weissella ceti</name>
    <dbReference type="NCBI Taxonomy" id="759620"/>
    <lineage>
        <taxon>Bacteria</taxon>
        <taxon>Bacillati</taxon>
        <taxon>Bacillota</taxon>
        <taxon>Bacilli</taxon>
        <taxon>Lactobacillales</taxon>
        <taxon>Lactobacillaceae</taxon>
        <taxon>Weissella</taxon>
    </lineage>
</organism>
<evidence type="ECO:0000313" key="4">
    <source>
        <dbReference type="Proteomes" id="UP001526225"/>
    </source>
</evidence>
<dbReference type="SUPFAM" id="SSF53807">
    <property type="entry name" value="Helical backbone' metal receptor"/>
    <property type="match status" value="1"/>
</dbReference>
<evidence type="ECO:0000256" key="1">
    <source>
        <dbReference type="ARBA" id="ARBA00008814"/>
    </source>
</evidence>
<comment type="similarity">
    <text evidence="1">Belongs to the bacterial solute-binding protein 8 family.</text>
</comment>
<dbReference type="InterPro" id="IPR050902">
    <property type="entry name" value="ABC_Transporter_SBP"/>
</dbReference>
<dbReference type="InterPro" id="IPR002491">
    <property type="entry name" value="ABC_transptr_periplasmic_BD"/>
</dbReference>
<dbReference type="PANTHER" id="PTHR30535">
    <property type="entry name" value="VITAMIN B12-BINDING PROTEIN"/>
    <property type="match status" value="1"/>
</dbReference>
<evidence type="ECO:0000313" key="3">
    <source>
        <dbReference type="EMBL" id="MCW0952520.1"/>
    </source>
</evidence>
<feature type="domain" description="Fe/B12 periplasmic-binding" evidence="2">
    <location>
        <begin position="42"/>
        <end position="295"/>
    </location>
</feature>
<evidence type="ECO:0000259" key="2">
    <source>
        <dbReference type="PROSITE" id="PS50983"/>
    </source>
</evidence>
<name>A0ABT3E276_9LACO</name>
<dbReference type="Gene3D" id="3.40.50.1980">
    <property type="entry name" value="Nitrogenase molybdenum iron protein domain"/>
    <property type="match status" value="2"/>
</dbReference>
<dbReference type="Pfam" id="PF01497">
    <property type="entry name" value="Peripla_BP_2"/>
    <property type="match status" value="1"/>
</dbReference>
<proteinExistence type="inferred from homology"/>
<reference evidence="3 4" key="1">
    <citation type="submission" date="2022-10" db="EMBL/GenBank/DDBJ databases">
        <title>Weissella fermenti sp. nov., isolated from fermented cabbage.</title>
        <authorList>
            <person name="Lee J.K."/>
            <person name="Baek J.H."/>
            <person name="Choi D.G."/>
            <person name="Kim J.M."/>
            <person name="Jeon C.O."/>
        </authorList>
    </citation>
    <scope>NUCLEOTIDE SEQUENCE [LARGE SCALE GENOMIC DNA]</scope>
    <source>
        <strain evidence="3 4">KACC 18534</strain>
    </source>
</reference>
<dbReference type="Proteomes" id="UP001526225">
    <property type="component" value="Unassembled WGS sequence"/>
</dbReference>
<comment type="caution">
    <text evidence="3">The sequence shown here is derived from an EMBL/GenBank/DDBJ whole genome shotgun (WGS) entry which is preliminary data.</text>
</comment>